<dbReference type="EnsemblMetazoa" id="GPPI036565-RA">
    <property type="protein sequence ID" value="GPPI036565-PA"/>
    <property type="gene ID" value="GPPI036565"/>
</dbReference>
<accession>A0A1B0BPL3</accession>
<proteinExistence type="predicted"/>
<dbReference type="Proteomes" id="UP000092460">
    <property type="component" value="Unassembled WGS sequence"/>
</dbReference>
<dbReference type="AlphaFoldDB" id="A0A1B0BPL3"/>
<sequence length="106" mass="12143">MNEESAIGDDGERQVEELQKIVFNGMLTGIGNNLTKLTDIRKDKQQLQHFNKSGLFFMMIFGLRLFLCPNIWLNKEKKEKTNSPQKVLLASKPIYRTCNIPSQGNV</sequence>
<evidence type="ECO:0000256" key="1">
    <source>
        <dbReference type="SAM" id="Phobius"/>
    </source>
</evidence>
<keyword evidence="3" id="KW-1185">Reference proteome</keyword>
<name>A0A1B0BPL3_9MUSC</name>
<evidence type="ECO:0000313" key="3">
    <source>
        <dbReference type="Proteomes" id="UP000092460"/>
    </source>
</evidence>
<feature type="transmembrane region" description="Helical" evidence="1">
    <location>
        <begin position="54"/>
        <end position="73"/>
    </location>
</feature>
<evidence type="ECO:0000313" key="2">
    <source>
        <dbReference type="EnsemblMetazoa" id="GPPI036565-PA"/>
    </source>
</evidence>
<protein>
    <submittedName>
        <fullName evidence="2">Uncharacterized protein</fullName>
    </submittedName>
</protein>
<dbReference type="VEuPathDB" id="VectorBase:GPPI036565"/>
<keyword evidence="1" id="KW-0472">Membrane</keyword>
<dbReference type="EMBL" id="JXJN01018076">
    <property type="status" value="NOT_ANNOTATED_CDS"/>
    <property type="molecule type" value="Genomic_DNA"/>
</dbReference>
<reference evidence="3" key="1">
    <citation type="submission" date="2015-01" db="EMBL/GenBank/DDBJ databases">
        <authorList>
            <person name="Aksoy S."/>
            <person name="Warren W."/>
            <person name="Wilson R.K."/>
        </authorList>
    </citation>
    <scope>NUCLEOTIDE SEQUENCE [LARGE SCALE GENOMIC DNA]</scope>
    <source>
        <strain evidence="3">IAEA</strain>
    </source>
</reference>
<dbReference type="EMBL" id="JXJN01018077">
    <property type="status" value="NOT_ANNOTATED_CDS"/>
    <property type="molecule type" value="Genomic_DNA"/>
</dbReference>
<organism evidence="2 3">
    <name type="scientific">Glossina palpalis gambiensis</name>
    <dbReference type="NCBI Taxonomy" id="67801"/>
    <lineage>
        <taxon>Eukaryota</taxon>
        <taxon>Metazoa</taxon>
        <taxon>Ecdysozoa</taxon>
        <taxon>Arthropoda</taxon>
        <taxon>Hexapoda</taxon>
        <taxon>Insecta</taxon>
        <taxon>Pterygota</taxon>
        <taxon>Neoptera</taxon>
        <taxon>Endopterygota</taxon>
        <taxon>Diptera</taxon>
        <taxon>Brachycera</taxon>
        <taxon>Muscomorpha</taxon>
        <taxon>Hippoboscoidea</taxon>
        <taxon>Glossinidae</taxon>
        <taxon>Glossina</taxon>
    </lineage>
</organism>
<keyword evidence="1" id="KW-1133">Transmembrane helix</keyword>
<reference evidence="2" key="2">
    <citation type="submission" date="2020-05" db="UniProtKB">
        <authorList>
            <consortium name="EnsemblMetazoa"/>
        </authorList>
    </citation>
    <scope>IDENTIFICATION</scope>
    <source>
        <strain evidence="2">IAEA</strain>
    </source>
</reference>
<keyword evidence="1" id="KW-0812">Transmembrane</keyword>